<evidence type="ECO:0000313" key="2">
    <source>
        <dbReference type="Proteomes" id="UP000054217"/>
    </source>
</evidence>
<accession>A0A0C3P701</accession>
<name>A0A0C3P701_PISTI</name>
<sequence>MLVVEDSRLVLRTRVPQRLTSLWNLSHVFQCSATSTLHHLFQVAPLAHPSSETPG</sequence>
<dbReference type="EMBL" id="KN831978">
    <property type="protein sequence ID" value="KIO03174.1"/>
    <property type="molecule type" value="Genomic_DNA"/>
</dbReference>
<dbReference type="Proteomes" id="UP000054217">
    <property type="component" value="Unassembled WGS sequence"/>
</dbReference>
<dbReference type="AlphaFoldDB" id="A0A0C3P701"/>
<evidence type="ECO:0000313" key="1">
    <source>
        <dbReference type="EMBL" id="KIO03174.1"/>
    </source>
</evidence>
<proteinExistence type="predicted"/>
<protein>
    <submittedName>
        <fullName evidence="1">Uncharacterized protein</fullName>
    </submittedName>
</protein>
<organism evidence="1 2">
    <name type="scientific">Pisolithus tinctorius Marx 270</name>
    <dbReference type="NCBI Taxonomy" id="870435"/>
    <lineage>
        <taxon>Eukaryota</taxon>
        <taxon>Fungi</taxon>
        <taxon>Dikarya</taxon>
        <taxon>Basidiomycota</taxon>
        <taxon>Agaricomycotina</taxon>
        <taxon>Agaricomycetes</taxon>
        <taxon>Agaricomycetidae</taxon>
        <taxon>Boletales</taxon>
        <taxon>Sclerodermatineae</taxon>
        <taxon>Pisolithaceae</taxon>
        <taxon>Pisolithus</taxon>
    </lineage>
</organism>
<keyword evidence="2" id="KW-1185">Reference proteome</keyword>
<gene>
    <name evidence="1" type="ORF">M404DRAFT_1001789</name>
</gene>
<dbReference type="HOGENOM" id="CLU_3033368_0_0_1"/>
<dbReference type="InParanoid" id="A0A0C3P701"/>
<reference evidence="1 2" key="1">
    <citation type="submission" date="2014-04" db="EMBL/GenBank/DDBJ databases">
        <authorList>
            <consortium name="DOE Joint Genome Institute"/>
            <person name="Kuo A."/>
            <person name="Kohler A."/>
            <person name="Costa M.D."/>
            <person name="Nagy L.G."/>
            <person name="Floudas D."/>
            <person name="Copeland A."/>
            <person name="Barry K.W."/>
            <person name="Cichocki N."/>
            <person name="Veneault-Fourrey C."/>
            <person name="LaButti K."/>
            <person name="Lindquist E.A."/>
            <person name="Lipzen A."/>
            <person name="Lundell T."/>
            <person name="Morin E."/>
            <person name="Murat C."/>
            <person name="Sun H."/>
            <person name="Tunlid A."/>
            <person name="Henrissat B."/>
            <person name="Grigoriev I.V."/>
            <person name="Hibbett D.S."/>
            <person name="Martin F."/>
            <person name="Nordberg H.P."/>
            <person name="Cantor M.N."/>
            <person name="Hua S.X."/>
        </authorList>
    </citation>
    <scope>NUCLEOTIDE SEQUENCE [LARGE SCALE GENOMIC DNA]</scope>
    <source>
        <strain evidence="1 2">Marx 270</strain>
    </source>
</reference>
<reference evidence="2" key="2">
    <citation type="submission" date="2015-01" db="EMBL/GenBank/DDBJ databases">
        <title>Evolutionary Origins and Diversification of the Mycorrhizal Mutualists.</title>
        <authorList>
            <consortium name="DOE Joint Genome Institute"/>
            <consortium name="Mycorrhizal Genomics Consortium"/>
            <person name="Kohler A."/>
            <person name="Kuo A."/>
            <person name="Nagy L.G."/>
            <person name="Floudas D."/>
            <person name="Copeland A."/>
            <person name="Barry K.W."/>
            <person name="Cichocki N."/>
            <person name="Veneault-Fourrey C."/>
            <person name="LaButti K."/>
            <person name="Lindquist E.A."/>
            <person name="Lipzen A."/>
            <person name="Lundell T."/>
            <person name="Morin E."/>
            <person name="Murat C."/>
            <person name="Riley R."/>
            <person name="Ohm R."/>
            <person name="Sun H."/>
            <person name="Tunlid A."/>
            <person name="Henrissat B."/>
            <person name="Grigoriev I.V."/>
            <person name="Hibbett D.S."/>
            <person name="Martin F."/>
        </authorList>
    </citation>
    <scope>NUCLEOTIDE SEQUENCE [LARGE SCALE GENOMIC DNA]</scope>
    <source>
        <strain evidence="2">Marx 270</strain>
    </source>
</reference>